<keyword evidence="3" id="KW-0347">Helicase</keyword>
<keyword evidence="4" id="KW-0067">ATP-binding</keyword>
<keyword evidence="2" id="KW-0378">Hydrolase</keyword>
<dbReference type="GO" id="GO:0043139">
    <property type="term" value="F:5'-3' DNA helicase activity"/>
    <property type="evidence" value="ECO:0007669"/>
    <property type="project" value="TreeGrafter"/>
</dbReference>
<organism evidence="6 7">
    <name type="scientific">Vagococcus carniphilus</name>
    <dbReference type="NCBI Taxonomy" id="218144"/>
    <lineage>
        <taxon>Bacteria</taxon>
        <taxon>Bacillati</taxon>
        <taxon>Bacillota</taxon>
        <taxon>Bacilli</taxon>
        <taxon>Lactobacillales</taxon>
        <taxon>Enterococcaceae</taxon>
        <taxon>Vagococcus</taxon>
    </lineage>
</organism>
<evidence type="ECO:0000256" key="2">
    <source>
        <dbReference type="ARBA" id="ARBA00022801"/>
    </source>
</evidence>
<dbReference type="EMBL" id="NGKB01000004">
    <property type="protein sequence ID" value="RSU15958.1"/>
    <property type="molecule type" value="Genomic_DNA"/>
</dbReference>
<dbReference type="CDD" id="cd18808">
    <property type="entry name" value="SF1_C_Upf1"/>
    <property type="match status" value="1"/>
</dbReference>
<dbReference type="Pfam" id="PF13087">
    <property type="entry name" value="AAA_12"/>
    <property type="match status" value="1"/>
</dbReference>
<dbReference type="SUPFAM" id="SSF52540">
    <property type="entry name" value="P-loop containing nucleoside triphosphate hydrolases"/>
    <property type="match status" value="1"/>
</dbReference>
<proteinExistence type="predicted"/>
<dbReference type="AlphaFoldDB" id="A0A430B6R5"/>
<dbReference type="FunFam" id="3.40.50.300:FF:000326">
    <property type="entry name" value="P-loop containing nucleoside triphosphate hydrolase"/>
    <property type="match status" value="1"/>
</dbReference>
<evidence type="ECO:0000256" key="4">
    <source>
        <dbReference type="ARBA" id="ARBA00022840"/>
    </source>
</evidence>
<dbReference type="InterPro" id="IPR027417">
    <property type="entry name" value="P-loop_NTPase"/>
</dbReference>
<evidence type="ECO:0000256" key="1">
    <source>
        <dbReference type="ARBA" id="ARBA00022741"/>
    </source>
</evidence>
<gene>
    <name evidence="6" type="ORF">CBF28_05885</name>
</gene>
<evidence type="ECO:0000313" key="7">
    <source>
        <dbReference type="Proteomes" id="UP000288028"/>
    </source>
</evidence>
<accession>A0A430B6R5</accession>
<sequence>MVNEFSEKTLENTNKNALSESLFEDLFTLAKETEITLTLSKQFRMHPAISNLIDKVFYTDDVDIITDIKDTDRLTNYRIDEPIAWLSTERLSNNQQQETKSKSFSNVCEAQIILKELKTLEKMNPTDKKIKVGIISAYNGQKAILEKYIFSNSLEWKNLEIVIENVDAFQGSEVDVVFYSIVRSNMNKKIGFLSEQRRLNVALSRAKSRIIIVGNALFMKEASKKEHNYFEDVLIHMNRFNSESKIEVLRDGNY</sequence>
<dbReference type="InterPro" id="IPR047187">
    <property type="entry name" value="SF1_C_Upf1"/>
</dbReference>
<dbReference type="PANTHER" id="PTHR43788">
    <property type="entry name" value="DNA2/NAM7 HELICASE FAMILY MEMBER"/>
    <property type="match status" value="1"/>
</dbReference>
<dbReference type="Gene3D" id="3.40.50.300">
    <property type="entry name" value="P-loop containing nucleotide triphosphate hydrolases"/>
    <property type="match status" value="1"/>
</dbReference>
<keyword evidence="7" id="KW-1185">Reference proteome</keyword>
<dbReference type="GO" id="GO:0005524">
    <property type="term" value="F:ATP binding"/>
    <property type="evidence" value="ECO:0007669"/>
    <property type="project" value="UniProtKB-KW"/>
</dbReference>
<comment type="caution">
    <text evidence="6">The sequence shown here is derived from an EMBL/GenBank/DDBJ whole genome shotgun (WGS) entry which is preliminary data.</text>
</comment>
<evidence type="ECO:0000256" key="3">
    <source>
        <dbReference type="ARBA" id="ARBA00022806"/>
    </source>
</evidence>
<dbReference type="OrthoDB" id="9757917at2"/>
<dbReference type="InterPro" id="IPR050534">
    <property type="entry name" value="Coronavir_polyprotein_1ab"/>
</dbReference>
<reference evidence="6 7" key="1">
    <citation type="submission" date="2017-05" db="EMBL/GenBank/DDBJ databases">
        <title>Vagococcus spp. assemblies.</title>
        <authorList>
            <person name="Gulvik C.A."/>
        </authorList>
    </citation>
    <scope>NUCLEOTIDE SEQUENCE [LARGE SCALE GENOMIC DNA]</scope>
    <source>
        <strain evidence="6 7">SS1714</strain>
    </source>
</reference>
<feature type="domain" description="DNA2/NAM7 helicase-like C-terminal" evidence="5">
    <location>
        <begin position="18"/>
        <end position="216"/>
    </location>
</feature>
<name>A0A430B6R5_9ENTE</name>
<dbReference type="PANTHER" id="PTHR43788:SF8">
    <property type="entry name" value="DNA-BINDING PROTEIN SMUBP-2"/>
    <property type="match status" value="1"/>
</dbReference>
<evidence type="ECO:0000259" key="5">
    <source>
        <dbReference type="Pfam" id="PF13087"/>
    </source>
</evidence>
<dbReference type="GO" id="GO:0005694">
    <property type="term" value="C:chromosome"/>
    <property type="evidence" value="ECO:0007669"/>
    <property type="project" value="UniProtKB-ARBA"/>
</dbReference>
<dbReference type="Proteomes" id="UP000288028">
    <property type="component" value="Unassembled WGS sequence"/>
</dbReference>
<evidence type="ECO:0000313" key="6">
    <source>
        <dbReference type="EMBL" id="RSU15958.1"/>
    </source>
</evidence>
<protein>
    <recommendedName>
        <fullName evidence="5">DNA2/NAM7 helicase-like C-terminal domain-containing protein</fullName>
    </recommendedName>
</protein>
<dbReference type="GO" id="GO:0016787">
    <property type="term" value="F:hydrolase activity"/>
    <property type="evidence" value="ECO:0007669"/>
    <property type="project" value="UniProtKB-KW"/>
</dbReference>
<dbReference type="InterPro" id="IPR041679">
    <property type="entry name" value="DNA2/NAM7-like_C"/>
</dbReference>
<keyword evidence="1" id="KW-0547">Nucleotide-binding</keyword>